<evidence type="ECO:0000256" key="7">
    <source>
        <dbReference type="SAM" id="MobiDB-lite"/>
    </source>
</evidence>
<feature type="compositionally biased region" description="Acidic residues" evidence="7">
    <location>
        <begin position="185"/>
        <end position="194"/>
    </location>
</feature>
<feature type="domain" description="C2H2-type" evidence="8">
    <location>
        <begin position="267"/>
        <end position="292"/>
    </location>
</feature>
<keyword evidence="10" id="KW-1185">Reference proteome</keyword>
<feature type="region of interest" description="Disordered" evidence="7">
    <location>
        <begin position="177"/>
        <end position="213"/>
    </location>
</feature>
<evidence type="ECO:0000256" key="3">
    <source>
        <dbReference type="ARBA" id="ARBA00022771"/>
    </source>
</evidence>
<feature type="region of interest" description="Disordered" evidence="7">
    <location>
        <begin position="114"/>
        <end position="137"/>
    </location>
</feature>
<evidence type="ECO:0000256" key="5">
    <source>
        <dbReference type="ARBA" id="ARBA00023242"/>
    </source>
</evidence>
<keyword evidence="2" id="KW-0677">Repeat</keyword>
<dbReference type="PANTHER" id="PTHR14003:SF23">
    <property type="entry name" value="ZINC FINGER PROTEIN 143"/>
    <property type="match status" value="1"/>
</dbReference>
<gene>
    <name evidence="9" type="ORF">XENORESO_003246</name>
</gene>
<dbReference type="InterPro" id="IPR013087">
    <property type="entry name" value="Znf_C2H2_type"/>
</dbReference>
<keyword evidence="5" id="KW-0539">Nucleus</keyword>
<evidence type="ECO:0000259" key="8">
    <source>
        <dbReference type="PROSITE" id="PS50157"/>
    </source>
</evidence>
<accession>A0ABV0W0R7</accession>
<feature type="region of interest" description="Disordered" evidence="7">
    <location>
        <begin position="29"/>
        <end position="49"/>
    </location>
</feature>
<comment type="caution">
    <text evidence="9">The sequence shown here is derived from an EMBL/GenBank/DDBJ whole genome shotgun (WGS) entry which is preliminary data.</text>
</comment>
<proteinExistence type="predicted"/>
<keyword evidence="4" id="KW-0862">Zinc</keyword>
<dbReference type="EMBL" id="JAHRIM010021581">
    <property type="protein sequence ID" value="MEQ2263110.1"/>
    <property type="molecule type" value="Genomic_DNA"/>
</dbReference>
<keyword evidence="3 6" id="KW-0863">Zinc-finger</keyword>
<dbReference type="PANTHER" id="PTHR14003">
    <property type="entry name" value="TRANSCRIPTIONAL REPRESSOR PROTEIN YY"/>
    <property type="match status" value="1"/>
</dbReference>
<dbReference type="SMART" id="SM00355">
    <property type="entry name" value="ZnF_C2H2"/>
    <property type="match status" value="2"/>
</dbReference>
<dbReference type="Pfam" id="PF00096">
    <property type="entry name" value="zf-C2H2"/>
    <property type="match status" value="1"/>
</dbReference>
<protein>
    <recommendedName>
        <fullName evidence="8">C2H2-type domain-containing protein</fullName>
    </recommendedName>
</protein>
<feature type="domain" description="C2H2-type" evidence="8">
    <location>
        <begin position="237"/>
        <end position="264"/>
    </location>
</feature>
<dbReference type="Gene3D" id="3.30.160.60">
    <property type="entry name" value="Classic Zinc Finger"/>
    <property type="match status" value="1"/>
</dbReference>
<keyword evidence="1" id="KW-0479">Metal-binding</keyword>
<name>A0ABV0W0R7_9TELE</name>
<evidence type="ECO:0000313" key="10">
    <source>
        <dbReference type="Proteomes" id="UP001444071"/>
    </source>
</evidence>
<evidence type="ECO:0000256" key="6">
    <source>
        <dbReference type="PROSITE-ProRule" id="PRU00042"/>
    </source>
</evidence>
<dbReference type="PROSITE" id="PS00028">
    <property type="entry name" value="ZINC_FINGER_C2H2_1"/>
    <property type="match status" value="2"/>
</dbReference>
<dbReference type="Proteomes" id="UP001444071">
    <property type="component" value="Unassembled WGS sequence"/>
</dbReference>
<organism evidence="9 10">
    <name type="scientific">Xenotaenia resolanae</name>
    <dbReference type="NCBI Taxonomy" id="208358"/>
    <lineage>
        <taxon>Eukaryota</taxon>
        <taxon>Metazoa</taxon>
        <taxon>Chordata</taxon>
        <taxon>Craniata</taxon>
        <taxon>Vertebrata</taxon>
        <taxon>Euteleostomi</taxon>
        <taxon>Actinopterygii</taxon>
        <taxon>Neopterygii</taxon>
        <taxon>Teleostei</taxon>
        <taxon>Neoteleostei</taxon>
        <taxon>Acanthomorphata</taxon>
        <taxon>Ovalentaria</taxon>
        <taxon>Atherinomorphae</taxon>
        <taxon>Cyprinodontiformes</taxon>
        <taxon>Goodeidae</taxon>
        <taxon>Xenotaenia</taxon>
    </lineage>
</organism>
<dbReference type="InterPro" id="IPR036236">
    <property type="entry name" value="Znf_C2H2_sf"/>
</dbReference>
<reference evidence="9 10" key="1">
    <citation type="submission" date="2021-06" db="EMBL/GenBank/DDBJ databases">
        <authorList>
            <person name="Palmer J.M."/>
        </authorList>
    </citation>
    <scope>NUCLEOTIDE SEQUENCE [LARGE SCALE GENOMIC DNA]</scope>
    <source>
        <strain evidence="9 10">XR_2019</strain>
        <tissue evidence="9">Muscle</tissue>
    </source>
</reference>
<dbReference type="SUPFAM" id="SSF57667">
    <property type="entry name" value="beta-beta-alpha zinc fingers"/>
    <property type="match status" value="1"/>
</dbReference>
<evidence type="ECO:0000313" key="9">
    <source>
        <dbReference type="EMBL" id="MEQ2263110.1"/>
    </source>
</evidence>
<evidence type="ECO:0000256" key="1">
    <source>
        <dbReference type="ARBA" id="ARBA00022723"/>
    </source>
</evidence>
<evidence type="ECO:0000256" key="4">
    <source>
        <dbReference type="ARBA" id="ARBA00022833"/>
    </source>
</evidence>
<dbReference type="PROSITE" id="PS50157">
    <property type="entry name" value="ZINC_FINGER_C2H2_2"/>
    <property type="match status" value="2"/>
</dbReference>
<sequence>MSDLEARVYAILDVMVTATVSEMGKVISSSVPARPNEPPSGTEIKQESSDQKVMQFSVFLESVAQEAVEKICQLFEECSSLLRLEVSQGAEEIEDLRRRLRGVEMDLKLVMEGSAELGGQEEVTQEQSEERQEGEEDCRVVVAGEAGVRRSPIIHLWKNRTYEDSIQTVFIKEEMLEASASSDPAQEDDEDPDYTVEPVDPVDGNDPVYTIRPKGLMKPRSRVRGSRESRGQKEQALSCRLCRKTFSKLLQLKAHQAVHGANAEKPFLCSQCGRGFSFQRSLSAHMLIHTGKCLLYSSLWEPTVPFIEGLTQDEHVCSVTIM</sequence>
<evidence type="ECO:0000256" key="2">
    <source>
        <dbReference type="ARBA" id="ARBA00022737"/>
    </source>
</evidence>